<evidence type="ECO:0000313" key="1">
    <source>
        <dbReference type="EMBL" id="KAJ8543128.1"/>
    </source>
</evidence>
<comment type="caution">
    <text evidence="1">The sequence shown here is derived from an EMBL/GenBank/DDBJ whole genome shotgun (WGS) entry which is preliminary data.</text>
</comment>
<accession>A0A9Q1LUZ9</accession>
<gene>
    <name evidence="1" type="ORF">K7X08_005651</name>
</gene>
<dbReference type="OrthoDB" id="1078367at2759"/>
<dbReference type="EMBL" id="JAJAGQ010000014">
    <property type="protein sequence ID" value="KAJ8543128.1"/>
    <property type="molecule type" value="Genomic_DNA"/>
</dbReference>
<protein>
    <submittedName>
        <fullName evidence="1">Uncharacterized protein</fullName>
    </submittedName>
</protein>
<reference evidence="2" key="1">
    <citation type="journal article" date="2023" name="Proc. Natl. Acad. Sci. U.S.A.">
        <title>Genomic and structural basis for evolution of tropane alkaloid biosynthesis.</title>
        <authorList>
            <person name="Wanga Y.-J."/>
            <person name="Taina T."/>
            <person name="Yua J.-Y."/>
            <person name="Lia J."/>
            <person name="Xua B."/>
            <person name="Chenc J."/>
            <person name="D'Auriad J.C."/>
            <person name="Huanga J.-P."/>
            <person name="Huanga S.-X."/>
        </authorList>
    </citation>
    <scope>NUCLEOTIDE SEQUENCE [LARGE SCALE GENOMIC DNA]</scope>
    <source>
        <strain evidence="2">cv. KIB-2019</strain>
    </source>
</reference>
<proteinExistence type="predicted"/>
<keyword evidence="2" id="KW-1185">Reference proteome</keyword>
<evidence type="ECO:0000313" key="2">
    <source>
        <dbReference type="Proteomes" id="UP001152561"/>
    </source>
</evidence>
<organism evidence="1 2">
    <name type="scientific">Anisodus acutangulus</name>
    <dbReference type="NCBI Taxonomy" id="402998"/>
    <lineage>
        <taxon>Eukaryota</taxon>
        <taxon>Viridiplantae</taxon>
        <taxon>Streptophyta</taxon>
        <taxon>Embryophyta</taxon>
        <taxon>Tracheophyta</taxon>
        <taxon>Spermatophyta</taxon>
        <taxon>Magnoliopsida</taxon>
        <taxon>eudicotyledons</taxon>
        <taxon>Gunneridae</taxon>
        <taxon>Pentapetalae</taxon>
        <taxon>asterids</taxon>
        <taxon>lamiids</taxon>
        <taxon>Solanales</taxon>
        <taxon>Solanaceae</taxon>
        <taxon>Solanoideae</taxon>
        <taxon>Hyoscyameae</taxon>
        <taxon>Anisodus</taxon>
    </lineage>
</organism>
<sequence length="99" mass="11376">MGPSRKQNNYAANTTGSTEELCQAFFANPLEWWDNRKNKRSPNYPDFKHKDAGEALWEGRYNPTCLKSQLAVLGSKMESFHDQNGSTNGDFMSMDNFRF</sequence>
<dbReference type="AlphaFoldDB" id="A0A9Q1LUZ9"/>
<name>A0A9Q1LUZ9_9SOLA</name>
<dbReference type="Proteomes" id="UP001152561">
    <property type="component" value="Unassembled WGS sequence"/>
</dbReference>